<dbReference type="PATRIC" id="fig|1122152.4.peg.193"/>
<dbReference type="InterPro" id="IPR052933">
    <property type="entry name" value="DNA_Protect_Modify"/>
</dbReference>
<dbReference type="OrthoDB" id="9788159at2"/>
<dbReference type="RefSeq" id="WP_027824684.1">
    <property type="nucleotide sequence ID" value="NZ_AUEI01000004.1"/>
</dbReference>
<dbReference type="STRING" id="1122152.GCA_000425905_00490"/>
<reference evidence="2 3" key="1">
    <citation type="journal article" date="2015" name="Genome Announc.">
        <title>Expanding the biotechnology potential of lactobacilli through comparative genomics of 213 strains and associated genera.</title>
        <authorList>
            <person name="Sun Z."/>
            <person name="Harris H.M."/>
            <person name="McCann A."/>
            <person name="Guo C."/>
            <person name="Argimon S."/>
            <person name="Zhang W."/>
            <person name="Yang X."/>
            <person name="Jeffery I.B."/>
            <person name="Cooney J.C."/>
            <person name="Kagawa T.F."/>
            <person name="Liu W."/>
            <person name="Song Y."/>
            <person name="Salvetti E."/>
            <person name="Wrobel A."/>
            <person name="Rasinkangas P."/>
            <person name="Parkhill J."/>
            <person name="Rea M.C."/>
            <person name="O'Sullivan O."/>
            <person name="Ritari J."/>
            <person name="Douillard F.P."/>
            <person name="Paul Ross R."/>
            <person name="Yang R."/>
            <person name="Briner A.E."/>
            <person name="Felis G.E."/>
            <person name="de Vos W.M."/>
            <person name="Barrangou R."/>
            <person name="Klaenhammer T.R."/>
            <person name="Caufield P.W."/>
            <person name="Cui Y."/>
            <person name="Zhang H."/>
            <person name="O'Toole P.W."/>
        </authorList>
    </citation>
    <scope>NUCLEOTIDE SEQUENCE [LARGE SCALE GENOMIC DNA]</scope>
    <source>
        <strain evidence="2 3">DSM 15354</strain>
    </source>
</reference>
<comment type="caution">
    <text evidence="2">The sequence shown here is derived from an EMBL/GenBank/DDBJ whole genome shotgun (WGS) entry which is preliminary data.</text>
</comment>
<dbReference type="InterPro" id="IPR029063">
    <property type="entry name" value="SAM-dependent_MTases_sf"/>
</dbReference>
<gene>
    <name evidence="2" type="ORF">FC23_GL000192</name>
</gene>
<dbReference type="GO" id="GO:0008170">
    <property type="term" value="F:N-methyltransferase activity"/>
    <property type="evidence" value="ECO:0007669"/>
    <property type="project" value="InterPro"/>
</dbReference>
<dbReference type="GO" id="GO:0032259">
    <property type="term" value="P:methylation"/>
    <property type="evidence" value="ECO:0007669"/>
    <property type="project" value="UniProtKB-KW"/>
</dbReference>
<dbReference type="PANTHER" id="PTHR41313">
    <property type="entry name" value="ADENINE-SPECIFIC METHYLTRANSFERASE"/>
    <property type="match status" value="1"/>
</dbReference>
<dbReference type="PANTHER" id="PTHR41313:SF1">
    <property type="entry name" value="DNA METHYLASE ADENINE-SPECIFIC DOMAIN-CONTAINING PROTEIN"/>
    <property type="match status" value="1"/>
</dbReference>
<dbReference type="Gene3D" id="1.10.150.470">
    <property type="match status" value="1"/>
</dbReference>
<feature type="domain" description="DNA methylase adenine-specific" evidence="1">
    <location>
        <begin position="90"/>
        <end position="315"/>
    </location>
</feature>
<proteinExistence type="predicted"/>
<evidence type="ECO:0000259" key="1">
    <source>
        <dbReference type="Pfam" id="PF02384"/>
    </source>
</evidence>
<keyword evidence="2" id="KW-0489">Methyltransferase</keyword>
<keyword evidence="2" id="KW-0808">Transferase</keyword>
<organism evidence="2 3">
    <name type="scientific">Lactobacillus psittaci DSM 15354</name>
    <dbReference type="NCBI Taxonomy" id="1122152"/>
    <lineage>
        <taxon>Bacteria</taxon>
        <taxon>Bacillati</taxon>
        <taxon>Bacillota</taxon>
        <taxon>Bacilli</taxon>
        <taxon>Lactobacillales</taxon>
        <taxon>Lactobacillaceae</taxon>
        <taxon>Lactobacillus</taxon>
    </lineage>
</organism>
<dbReference type="SUPFAM" id="SSF53335">
    <property type="entry name" value="S-adenosyl-L-methionine-dependent methyltransferases"/>
    <property type="match status" value="1"/>
</dbReference>
<dbReference type="Proteomes" id="UP000051931">
    <property type="component" value="Unassembled WGS sequence"/>
</dbReference>
<dbReference type="AlphaFoldDB" id="A0A0R1S5P5"/>
<keyword evidence="3" id="KW-1185">Reference proteome</keyword>
<dbReference type="Gene3D" id="3.40.50.150">
    <property type="entry name" value="Vaccinia Virus protein VP39"/>
    <property type="match status" value="1"/>
</dbReference>
<dbReference type="eggNOG" id="COG0827">
    <property type="taxonomic scope" value="Bacteria"/>
</dbReference>
<dbReference type="Pfam" id="PF02384">
    <property type="entry name" value="N6_Mtase"/>
    <property type="match status" value="1"/>
</dbReference>
<evidence type="ECO:0000313" key="3">
    <source>
        <dbReference type="Proteomes" id="UP000051931"/>
    </source>
</evidence>
<name>A0A0R1S5P5_9LACO</name>
<evidence type="ECO:0000313" key="2">
    <source>
        <dbReference type="EMBL" id="KRL63945.1"/>
    </source>
</evidence>
<accession>A0A0R1S5P5</accession>
<sequence length="332" mass="37195">MNNIEATFSKFLQAVNILQTALNVPMASAVTETFDNLENGKIKVEMGAPDVETVKKLSQAYEQLDYENLSKNKKYLIFTLLTLKAINDDGRDYSQMPTPQILATVISLMFDKLISKSDITIGDPALGTGSLLYNVVNQLVASHHSQNNYHLVGIDNDEAMLDLADVGAHLNGFKIDLYCQDALESWMVEKPEVILSDLPVGYYPIDENAKNFATHAKEGHSLAHELFVEQVIKNLAPDGYAFLLVPNSLISGKLGSEFMPWLAKKVHLRSIVQLPNDLFTNPLNQKSLMVFQNHGTNSKNGEILLTKLDSLKKEKSLFDFSQKLNEWYNKTR</sequence>
<dbReference type="GO" id="GO:0003677">
    <property type="term" value="F:DNA binding"/>
    <property type="evidence" value="ECO:0007669"/>
    <property type="project" value="InterPro"/>
</dbReference>
<dbReference type="EMBL" id="AZFB01000001">
    <property type="protein sequence ID" value="KRL63945.1"/>
    <property type="molecule type" value="Genomic_DNA"/>
</dbReference>
<protein>
    <submittedName>
        <fullName evidence="2">Adenine-specific DNA methylase</fullName>
    </submittedName>
</protein>
<dbReference type="InterPro" id="IPR003356">
    <property type="entry name" value="DNA_methylase_A-5"/>
</dbReference>